<accession>A0A0M5M0U1</accession>
<reference evidence="1 2" key="1">
    <citation type="submission" date="2015-08" db="EMBL/GenBank/DDBJ databases">
        <authorList>
            <person name="Barekzi N."/>
            <person name="Doss J.H."/>
            <person name="Bluford J."/>
            <person name="Fizer S."/>
            <person name="Garofalo A.E."/>
            <person name="Gasalao M.B."/>
            <person name="Griffin J."/>
            <person name="Henderson C.M."/>
            <person name="Hyre A.N."/>
            <person name="Irons L.B."/>
            <person name="Jafree E."/>
            <person name="Kanda K."/>
            <person name="Matthews D."/>
            <person name="Mclaren B."/>
            <person name="Moriarty A."/>
            <person name="Northam N."/>
            <person name="Ryan M."/>
            <person name="Smith D.E."/>
            <person name="Vanselow D."/>
            <person name="Welch J."/>
            <person name="Gauthier D."/>
            <person name="Anders K.R."/>
            <person name="Bradley K.W."/>
            <person name="Asai D.J."/>
            <person name="Bowman C.A."/>
            <person name="Russell D.A."/>
            <person name="Pope W.H."/>
            <person name="Jacobs-Sera D."/>
            <person name="Hendrix R.W."/>
            <person name="Hatfull G.F."/>
        </authorList>
    </citation>
    <scope>NUCLEOTIDE SEQUENCE [LARGE SCALE GENOMIC DNA]</scope>
</reference>
<dbReference type="Proteomes" id="UP000221469">
    <property type="component" value="Segment"/>
</dbReference>
<sequence>MSVRQSAVLDHTATGEGWDLIHSIRHRGGSVTSIYTHKYRGVAHVRTRDGQVIGFSWLNERNENPATIMASSDMFESALEVLMGERTR</sequence>
<protein>
    <submittedName>
        <fullName evidence="1">Uncharacterized protein</fullName>
    </submittedName>
</protein>
<organism evidence="1 2">
    <name type="scientific">Mycobacterium phage Bricole</name>
    <dbReference type="NCBI Taxonomy" id="1718601"/>
    <lineage>
        <taxon>Viruses</taxon>
        <taxon>Duplodnaviria</taxon>
        <taxon>Heunggongvirae</taxon>
        <taxon>Uroviricota</taxon>
        <taxon>Caudoviricetes</taxon>
        <taxon>Vilmaviridae</taxon>
        <taxon>Mclasvirinae</taxon>
        <taxon>Bongovirus</taxon>
        <taxon>Bongovirus bongo</taxon>
    </lineage>
</organism>
<proteinExistence type="predicted"/>
<gene>
    <name evidence="1" type="ORF">SEA_BRICOLE_120</name>
</gene>
<dbReference type="EMBL" id="KT591491">
    <property type="protein sequence ID" value="ALF00626.1"/>
    <property type="molecule type" value="Genomic_DNA"/>
</dbReference>
<evidence type="ECO:0000313" key="2">
    <source>
        <dbReference type="Proteomes" id="UP000221469"/>
    </source>
</evidence>
<evidence type="ECO:0000313" key="1">
    <source>
        <dbReference type="EMBL" id="ALF00626.1"/>
    </source>
</evidence>
<name>A0A0M5M0U1_9CAUD</name>